<dbReference type="GO" id="GO:0030257">
    <property type="term" value="C:type III protein secretion system complex"/>
    <property type="evidence" value="ECO:0007669"/>
    <property type="project" value="InterPro"/>
</dbReference>
<dbReference type="Gene3D" id="3.40.50.12240">
    <property type="match status" value="1"/>
</dbReference>
<dbReference type="AlphaFoldDB" id="Q2LRZ2"/>
<sequence>MQTDIHQSAPRNSSIDLSRYQRILKKIQPIKVYGRVSEIVGLVVEGQGPAASIGEMCSLLPHDSKPVFAEVVGFKKGKVILMPLEEVQGLGPGCPIKSLGKKAAVKVGAGLLGRVIDGVGNPIDNRGPIDTEEEYPLYAEPINPLARGRISDPIDFGVKVLNGLFSCGKGQRMGIFAGSGVGKSVLMGMIARNTSADINVIGLIGERGREVREFLEKNLGKEGLARSVVVVAASDMHPLIRMRAAHVATTVSEYFRDQGRDVLLMVDSLTRFAMAQREIGLSVGEPPTTKGYTPSVFSLLPKLLERAGKVEGRGSITGLYTILVEGDDFNEPISDAARSILDGHLYLSRELAAKNHYPAVDVLNSISRVMIDIVSEKHRNMANRILSIIAAHKKAEELINIGAYVHGSNAEIDYAIRMIDKVNDFLRQDIHERFDAEQTAGMMAAFFSEEMMDHV</sequence>
<evidence type="ECO:0000313" key="11">
    <source>
        <dbReference type="Proteomes" id="UP000001933"/>
    </source>
</evidence>
<feature type="domain" description="AAA+ ATPase" evidence="9">
    <location>
        <begin position="169"/>
        <end position="351"/>
    </location>
</feature>
<dbReference type="GO" id="GO:0030254">
    <property type="term" value="P:protein secretion by the type III secretion system"/>
    <property type="evidence" value="ECO:0007669"/>
    <property type="project" value="InterPro"/>
</dbReference>
<dbReference type="KEGG" id="sat:SYN_01473"/>
<dbReference type="GO" id="GO:0046933">
    <property type="term" value="F:proton-transporting ATP synthase activity, rotational mechanism"/>
    <property type="evidence" value="ECO:0007669"/>
    <property type="project" value="TreeGrafter"/>
</dbReference>
<dbReference type="HOGENOM" id="CLU_022398_5_1_7"/>
<evidence type="ECO:0000256" key="8">
    <source>
        <dbReference type="ARBA" id="ARBA00034006"/>
    </source>
</evidence>
<evidence type="ECO:0000256" key="2">
    <source>
        <dbReference type="ARBA" id="ARBA00022448"/>
    </source>
</evidence>
<evidence type="ECO:0000313" key="10">
    <source>
        <dbReference type="EMBL" id="ABC76854.1"/>
    </source>
</evidence>
<dbReference type="InterPro" id="IPR020003">
    <property type="entry name" value="ATPase_a/bsu_AS"/>
</dbReference>
<dbReference type="SUPFAM" id="SSF52540">
    <property type="entry name" value="P-loop containing nucleoside triphosphate hydrolases"/>
    <property type="match status" value="1"/>
</dbReference>
<dbReference type="Pfam" id="PF00006">
    <property type="entry name" value="ATP-synt_ab"/>
    <property type="match status" value="1"/>
</dbReference>
<organism evidence="10 11">
    <name type="scientific">Syntrophus aciditrophicus (strain SB)</name>
    <dbReference type="NCBI Taxonomy" id="56780"/>
    <lineage>
        <taxon>Bacteria</taxon>
        <taxon>Pseudomonadati</taxon>
        <taxon>Thermodesulfobacteriota</taxon>
        <taxon>Syntrophia</taxon>
        <taxon>Syntrophales</taxon>
        <taxon>Syntrophaceae</taxon>
        <taxon>Syntrophus</taxon>
    </lineage>
</organism>
<reference evidence="10 11" key="1">
    <citation type="journal article" date="2007" name="Proc. Natl. Acad. Sci. U.S.A.">
        <title>The genome of Syntrophus aciditrophicus: life at the thermodynamic limit of microbial growth.</title>
        <authorList>
            <person name="McInerney M.J."/>
            <person name="Rohlin L."/>
            <person name="Mouttaki H."/>
            <person name="Kim U."/>
            <person name="Krupp R.S."/>
            <person name="Rios-Hernandez L."/>
            <person name="Sieber J."/>
            <person name="Struchtemeyer C.G."/>
            <person name="Bhattacharyya A."/>
            <person name="Campbell J.W."/>
            <person name="Gunsalus R.P."/>
        </authorList>
    </citation>
    <scope>NUCLEOTIDE SEQUENCE [LARGE SCALE GENOMIC DNA]</scope>
    <source>
        <strain evidence="10 11">SB</strain>
    </source>
</reference>
<dbReference type="GO" id="GO:0008564">
    <property type="term" value="F:protein-exporting ATPase activity"/>
    <property type="evidence" value="ECO:0007669"/>
    <property type="project" value="UniProtKB-EC"/>
</dbReference>
<dbReference type="GO" id="GO:0044780">
    <property type="term" value="P:bacterial-type flagellum assembly"/>
    <property type="evidence" value="ECO:0007669"/>
    <property type="project" value="InterPro"/>
</dbReference>
<keyword evidence="2" id="KW-0813">Transport</keyword>
<dbReference type="GO" id="GO:0005524">
    <property type="term" value="F:ATP binding"/>
    <property type="evidence" value="ECO:0007669"/>
    <property type="project" value="UniProtKB-KW"/>
</dbReference>
<keyword evidence="6" id="KW-0653">Protein transport</keyword>
<dbReference type="InterPro" id="IPR050053">
    <property type="entry name" value="ATPase_alpha/beta_chains"/>
</dbReference>
<dbReference type="GO" id="GO:0016887">
    <property type="term" value="F:ATP hydrolysis activity"/>
    <property type="evidence" value="ECO:0007669"/>
    <property type="project" value="InterPro"/>
</dbReference>
<evidence type="ECO:0000256" key="4">
    <source>
        <dbReference type="ARBA" id="ARBA00022741"/>
    </source>
</evidence>
<keyword evidence="7" id="KW-1278">Translocase</keyword>
<protein>
    <submittedName>
        <fullName evidence="10">Flagellum-specific ATP synthase</fullName>
        <ecNumber evidence="10">3.6.3.14</ecNumber>
    </submittedName>
</protein>
<dbReference type="PANTHER" id="PTHR15184:SF9">
    <property type="entry name" value="SPI-1 TYPE 3 SECRETION SYSTEM ATPASE"/>
    <property type="match status" value="1"/>
</dbReference>
<keyword evidence="3" id="KW-0963">Cytoplasm</keyword>
<dbReference type="InterPro" id="IPR000194">
    <property type="entry name" value="ATPase_F1/V1/A1_a/bsu_nucl-bd"/>
</dbReference>
<dbReference type="NCBIfam" id="TIGR03497">
    <property type="entry name" value="FliI_clade2"/>
    <property type="match status" value="1"/>
</dbReference>
<gene>
    <name evidence="10" type="ORF">SYN_01473</name>
</gene>
<evidence type="ECO:0000256" key="6">
    <source>
        <dbReference type="ARBA" id="ARBA00022927"/>
    </source>
</evidence>
<keyword evidence="11" id="KW-1185">Reference proteome</keyword>
<dbReference type="NCBIfam" id="TIGR01026">
    <property type="entry name" value="fliI_yscN"/>
    <property type="match status" value="1"/>
</dbReference>
<dbReference type="GO" id="GO:0005737">
    <property type="term" value="C:cytoplasm"/>
    <property type="evidence" value="ECO:0007669"/>
    <property type="project" value="UniProtKB-SubCell"/>
</dbReference>
<dbReference type="Pfam" id="PF02874">
    <property type="entry name" value="ATP-synt_ab_N"/>
    <property type="match status" value="1"/>
</dbReference>
<dbReference type="Proteomes" id="UP000001933">
    <property type="component" value="Chromosome"/>
</dbReference>
<name>Q2LRZ2_SYNAS</name>
<dbReference type="PROSITE" id="PS00152">
    <property type="entry name" value="ATPASE_ALPHA_BETA"/>
    <property type="match status" value="1"/>
</dbReference>
<dbReference type="InParanoid" id="Q2LRZ2"/>
<evidence type="ECO:0000259" key="9">
    <source>
        <dbReference type="SMART" id="SM00382"/>
    </source>
</evidence>
<dbReference type="CDD" id="cd01136">
    <property type="entry name" value="ATPase_flagellum-secretory_path_III"/>
    <property type="match status" value="1"/>
</dbReference>
<dbReference type="EC" id="3.6.3.14" evidence="10"/>
<dbReference type="InterPro" id="IPR005714">
    <property type="entry name" value="ATPase_T3SS_FliI/YscN"/>
</dbReference>
<dbReference type="CDD" id="cd18117">
    <property type="entry name" value="ATP-synt_flagellum-secretory_path_III_N"/>
    <property type="match status" value="1"/>
</dbReference>
<accession>Q2LRZ2</accession>
<evidence type="ECO:0000256" key="7">
    <source>
        <dbReference type="ARBA" id="ARBA00022967"/>
    </source>
</evidence>
<dbReference type="STRING" id="56780.SYN_01473"/>
<keyword evidence="10" id="KW-0378">Hydrolase</keyword>
<dbReference type="eggNOG" id="COG1157">
    <property type="taxonomic scope" value="Bacteria"/>
</dbReference>
<comment type="subcellular location">
    <subcellularLocation>
        <location evidence="1">Cytoplasm</location>
    </subcellularLocation>
</comment>
<keyword evidence="5" id="KW-0067">ATP-binding</keyword>
<dbReference type="InterPro" id="IPR040627">
    <property type="entry name" value="T3SS_ATPase_C"/>
</dbReference>
<dbReference type="FunFam" id="3.40.50.12240:FF:000002">
    <property type="entry name" value="Flagellum-specific ATP synthase FliI"/>
    <property type="match status" value="1"/>
</dbReference>
<proteinExistence type="predicted"/>
<dbReference type="GO" id="GO:0071973">
    <property type="term" value="P:bacterial-type flagellum-dependent cell motility"/>
    <property type="evidence" value="ECO:0007669"/>
    <property type="project" value="InterPro"/>
</dbReference>
<comment type="catalytic activity">
    <reaction evidence="8">
        <text>ATP + H2O + cellular proteinSide 1 = ADP + phosphate + cellular proteinSide 2.</text>
        <dbReference type="EC" id="7.4.2.8"/>
    </reaction>
</comment>
<evidence type="ECO:0000256" key="1">
    <source>
        <dbReference type="ARBA" id="ARBA00004496"/>
    </source>
</evidence>
<dbReference type="InterPro" id="IPR022425">
    <property type="entry name" value="FliI_clade2"/>
</dbReference>
<dbReference type="FunCoup" id="Q2LRZ2">
    <property type="interactions" value="143"/>
</dbReference>
<evidence type="ECO:0000256" key="3">
    <source>
        <dbReference type="ARBA" id="ARBA00022490"/>
    </source>
</evidence>
<dbReference type="Pfam" id="PF18269">
    <property type="entry name" value="T3SS_ATPase_C"/>
    <property type="match status" value="1"/>
</dbReference>
<dbReference type="InterPro" id="IPR027417">
    <property type="entry name" value="P-loop_NTPase"/>
</dbReference>
<keyword evidence="4" id="KW-0547">Nucleotide-binding</keyword>
<dbReference type="SMART" id="SM00382">
    <property type="entry name" value="AAA"/>
    <property type="match status" value="1"/>
</dbReference>
<dbReference type="InterPro" id="IPR003593">
    <property type="entry name" value="AAA+_ATPase"/>
</dbReference>
<evidence type="ECO:0000256" key="5">
    <source>
        <dbReference type="ARBA" id="ARBA00022840"/>
    </source>
</evidence>
<dbReference type="OrthoDB" id="9801639at2"/>
<dbReference type="RefSeq" id="WP_011416887.1">
    <property type="nucleotide sequence ID" value="NC_007759.1"/>
</dbReference>
<dbReference type="PANTHER" id="PTHR15184">
    <property type="entry name" value="ATP SYNTHASE"/>
    <property type="match status" value="1"/>
</dbReference>
<dbReference type="InterPro" id="IPR004100">
    <property type="entry name" value="ATPase_F1/V1/A1_a/bsu_N"/>
</dbReference>
<dbReference type="EMBL" id="CP000252">
    <property type="protein sequence ID" value="ABC76854.1"/>
    <property type="molecule type" value="Genomic_DNA"/>
</dbReference>